<dbReference type="RefSeq" id="WP_183960895.1">
    <property type="nucleotide sequence ID" value="NZ_JACHHP010000003.1"/>
</dbReference>
<organism evidence="3 4">
    <name type="scientific">Chiayiivirga flava</name>
    <dbReference type="NCBI Taxonomy" id="659595"/>
    <lineage>
        <taxon>Bacteria</taxon>
        <taxon>Pseudomonadati</taxon>
        <taxon>Pseudomonadota</taxon>
        <taxon>Gammaproteobacteria</taxon>
        <taxon>Lysobacterales</taxon>
        <taxon>Lysobacteraceae</taxon>
        <taxon>Chiayiivirga</taxon>
    </lineage>
</organism>
<dbReference type="Gene3D" id="3.30.110.90">
    <property type="entry name" value="Amidohydrolase"/>
    <property type="match status" value="1"/>
</dbReference>
<dbReference type="GO" id="GO:0016810">
    <property type="term" value="F:hydrolase activity, acting on carbon-nitrogen (but not peptide) bonds"/>
    <property type="evidence" value="ECO:0007669"/>
    <property type="project" value="InterPro"/>
</dbReference>
<feature type="domain" description="Amidohydrolase-related" evidence="2">
    <location>
        <begin position="305"/>
        <end position="659"/>
    </location>
</feature>
<dbReference type="PANTHER" id="PTHR43135:SF3">
    <property type="entry name" value="ALPHA-D-RIBOSE 1-METHYLPHOSPHONATE 5-TRIPHOSPHATE DIPHOSPHATASE"/>
    <property type="match status" value="1"/>
</dbReference>
<reference evidence="3 4" key="1">
    <citation type="submission" date="2020-08" db="EMBL/GenBank/DDBJ databases">
        <title>Genomic Encyclopedia of Type Strains, Phase IV (KMG-IV): sequencing the most valuable type-strain genomes for metagenomic binning, comparative biology and taxonomic classification.</title>
        <authorList>
            <person name="Goeker M."/>
        </authorList>
    </citation>
    <scope>NUCLEOTIDE SEQUENCE [LARGE SCALE GENOMIC DNA]</scope>
    <source>
        <strain evidence="3 4">DSM 24163</strain>
    </source>
</reference>
<proteinExistence type="predicted"/>
<dbReference type="InterPro" id="IPR011059">
    <property type="entry name" value="Metal-dep_hydrolase_composite"/>
</dbReference>
<dbReference type="EMBL" id="JACHHP010000003">
    <property type="protein sequence ID" value="MBB5208360.1"/>
    <property type="molecule type" value="Genomic_DNA"/>
</dbReference>
<gene>
    <name evidence="3" type="ORF">HNQ52_001902</name>
</gene>
<dbReference type="Gene3D" id="3.20.20.140">
    <property type="entry name" value="Metal-dependent hydrolases"/>
    <property type="match status" value="1"/>
</dbReference>
<evidence type="ECO:0000313" key="3">
    <source>
        <dbReference type="EMBL" id="MBB5208360.1"/>
    </source>
</evidence>
<evidence type="ECO:0000256" key="1">
    <source>
        <dbReference type="SAM" id="SignalP"/>
    </source>
</evidence>
<dbReference type="InterPro" id="IPR032466">
    <property type="entry name" value="Metal_Hydrolase"/>
</dbReference>
<keyword evidence="4" id="KW-1185">Reference proteome</keyword>
<evidence type="ECO:0000313" key="4">
    <source>
        <dbReference type="Proteomes" id="UP000521199"/>
    </source>
</evidence>
<evidence type="ECO:0000259" key="2">
    <source>
        <dbReference type="Pfam" id="PF01979"/>
    </source>
</evidence>
<name>A0A7W8D5N9_9GAMM</name>
<dbReference type="InterPro" id="IPR006680">
    <property type="entry name" value="Amidohydro-rel"/>
</dbReference>
<dbReference type="SUPFAM" id="SSF51556">
    <property type="entry name" value="Metallo-dependent hydrolases"/>
    <property type="match status" value="1"/>
</dbReference>
<protein>
    <recommendedName>
        <fullName evidence="2">Amidohydrolase-related domain-containing protein</fullName>
    </recommendedName>
</protein>
<dbReference type="Proteomes" id="UP000521199">
    <property type="component" value="Unassembled WGS sequence"/>
</dbReference>
<dbReference type="PANTHER" id="PTHR43135">
    <property type="entry name" value="ALPHA-D-RIBOSE 1-METHYLPHOSPHONATE 5-TRIPHOSPHATE DIPHOSPHATASE"/>
    <property type="match status" value="1"/>
</dbReference>
<sequence>MHRLQRTALALALFLPFAAIAADPLRYVILVDGGKQAGEHVVTEQPDGSIKTRFIFKDNGRGPEVDEEYKLRPDGTFEKYKATGTTTFGAKVDEQFERIGNRATWKSTSETGEQTVDGAALYMPLGGSPQSSSIAIAAVAKRGDGTLPLLPGGTLQQSVAQELEVEADGVKQTVQLLVHTGIGLAPQLSWATKGKAGEDPRLFAFIVPGYLVAIEEGWEKNAEAMTKVQQTTETALVRDFAQRHFQPLDGLTVIKNARIFDSEHATLAKDLSDVYVLRGRITAIVPAGSPNAGVENTVDAAGRVLLPGLFDMHAHEFDKWGGPLHLASGVTTVRDMGNDNASLQQLIDASARGDVMEPKIIPAGFLEGESPMSARNGFVIKNLDEAKHAIDWYHQHGYPQLKIYNSFPKEILKDTVAYAHSRGLRVSGHIPVFLRAQDAVDAGYDEIQHINQLMLNFLVKPDTDTRTLERFRLPAHEVADLDFGSKPVQDFIASLKANNVAVDPTLATFDYIRQRPGEISAVYATVLDHLPLELQRRFKVADMDIPDDATAARYNKSYEKMVQFVGLLHQAGITVVPGTDALPGFTLHSELELYVKAGMTPAEALQSATWTSAGVGRVQHDRGKIAEGMAADLVVVEGDPTKDIGAIRKAVLVMGQGKVVYPAATFGGMGIRGFGEDLLVDKSSRDDRRLR</sequence>
<dbReference type="AlphaFoldDB" id="A0A7W8D5N9"/>
<dbReference type="InterPro" id="IPR051781">
    <property type="entry name" value="Metallo-dep_Hydrolase"/>
</dbReference>
<feature type="chain" id="PRO_5031362090" description="Amidohydrolase-related domain-containing protein" evidence="1">
    <location>
        <begin position="22"/>
        <end position="691"/>
    </location>
</feature>
<comment type="caution">
    <text evidence="3">The sequence shown here is derived from an EMBL/GenBank/DDBJ whole genome shotgun (WGS) entry which is preliminary data.</text>
</comment>
<accession>A0A7W8D5N9</accession>
<keyword evidence="1" id="KW-0732">Signal</keyword>
<feature type="signal peptide" evidence="1">
    <location>
        <begin position="1"/>
        <end position="21"/>
    </location>
</feature>
<dbReference type="SUPFAM" id="SSF51338">
    <property type="entry name" value="Composite domain of metallo-dependent hydrolases"/>
    <property type="match status" value="1"/>
</dbReference>
<dbReference type="Gene3D" id="2.30.40.10">
    <property type="entry name" value="Urease, subunit C, domain 1"/>
    <property type="match status" value="2"/>
</dbReference>
<dbReference type="Gene3D" id="1.20.58.520">
    <property type="entry name" value="Amidohydrolase"/>
    <property type="match status" value="1"/>
</dbReference>
<dbReference type="Pfam" id="PF01979">
    <property type="entry name" value="Amidohydro_1"/>
    <property type="match status" value="1"/>
</dbReference>